<evidence type="ECO:0000259" key="5">
    <source>
        <dbReference type="Pfam" id="PF20148"/>
    </source>
</evidence>
<dbReference type="InterPro" id="IPR031325">
    <property type="entry name" value="RHS_repeat"/>
</dbReference>
<name>A0AAU2W367_9ACTN</name>
<evidence type="ECO:0000256" key="2">
    <source>
        <dbReference type="ARBA" id="ARBA00022737"/>
    </source>
</evidence>
<dbReference type="PANTHER" id="PTHR32305">
    <property type="match status" value="1"/>
</dbReference>
<dbReference type="GO" id="GO:0016787">
    <property type="term" value="F:hydrolase activity"/>
    <property type="evidence" value="ECO:0007669"/>
    <property type="project" value="UniProtKB-KW"/>
</dbReference>
<evidence type="ECO:0000256" key="3">
    <source>
        <dbReference type="ARBA" id="ARBA00022801"/>
    </source>
</evidence>
<feature type="transmembrane region" description="Helical" evidence="4">
    <location>
        <begin position="136"/>
        <end position="161"/>
    </location>
</feature>
<keyword evidence="3" id="KW-0378">Hydrolase</keyword>
<dbReference type="EMBL" id="CP108313">
    <property type="protein sequence ID" value="WTW73781.1"/>
    <property type="molecule type" value="Genomic_DNA"/>
</dbReference>
<reference evidence="8" key="1">
    <citation type="submission" date="2022-10" db="EMBL/GenBank/DDBJ databases">
        <title>The complete genomes of actinobacterial strains from the NBC collection.</title>
        <authorList>
            <person name="Joergensen T.S."/>
            <person name="Alvarez Arevalo M."/>
            <person name="Sterndorff E.B."/>
            <person name="Faurdal D."/>
            <person name="Vuksanovic O."/>
            <person name="Mourched A.-S."/>
            <person name="Charusanti P."/>
            <person name="Shaw S."/>
            <person name="Blin K."/>
            <person name="Weber T."/>
        </authorList>
    </citation>
    <scope>NUCLEOTIDE SEQUENCE</scope>
    <source>
        <strain evidence="8">NBC_00008</strain>
    </source>
</reference>
<feature type="domain" description="Outer membrane channel protein CpnT-like N-terminal" evidence="7">
    <location>
        <begin position="4"/>
        <end position="127"/>
    </location>
</feature>
<gene>
    <name evidence="8" type="ORF">OG398_06560</name>
</gene>
<dbReference type="Pfam" id="PF20148">
    <property type="entry name" value="DUF6531"/>
    <property type="match status" value="1"/>
</dbReference>
<evidence type="ECO:0000259" key="7">
    <source>
        <dbReference type="Pfam" id="PF25547"/>
    </source>
</evidence>
<dbReference type="NCBIfam" id="TIGR03696">
    <property type="entry name" value="Rhs_assc_core"/>
    <property type="match status" value="1"/>
</dbReference>
<dbReference type="InterPro" id="IPR057746">
    <property type="entry name" value="CpnT-like_N"/>
</dbReference>
<feature type="transmembrane region" description="Helical" evidence="4">
    <location>
        <begin position="105"/>
        <end position="129"/>
    </location>
</feature>
<dbReference type="SUPFAM" id="SSF53933">
    <property type="entry name" value="Microbial ribonucleases"/>
    <property type="match status" value="1"/>
</dbReference>
<evidence type="ECO:0000259" key="6">
    <source>
        <dbReference type="Pfam" id="PF25023"/>
    </source>
</evidence>
<dbReference type="PANTHER" id="PTHR32305:SF15">
    <property type="entry name" value="PROTEIN RHSA-RELATED"/>
    <property type="match status" value="1"/>
</dbReference>
<dbReference type="GO" id="GO:0004540">
    <property type="term" value="F:RNA nuclease activity"/>
    <property type="evidence" value="ECO:0007669"/>
    <property type="project" value="InterPro"/>
</dbReference>
<evidence type="ECO:0000256" key="4">
    <source>
        <dbReference type="SAM" id="Phobius"/>
    </source>
</evidence>
<dbReference type="SUPFAM" id="SSF69304">
    <property type="entry name" value="Tricorn protease N-terminal domain"/>
    <property type="match status" value="1"/>
</dbReference>
<dbReference type="InterPro" id="IPR056823">
    <property type="entry name" value="TEN-like_YD-shell"/>
</dbReference>
<feature type="domain" description="Teneurin-like YD-shell" evidence="6">
    <location>
        <begin position="502"/>
        <end position="662"/>
    </location>
</feature>
<keyword evidence="4" id="KW-0472">Membrane</keyword>
<evidence type="ECO:0000313" key="8">
    <source>
        <dbReference type="EMBL" id="WTW73781.1"/>
    </source>
</evidence>
<dbReference type="InterPro" id="IPR050708">
    <property type="entry name" value="T6SS_VgrG/RHS"/>
</dbReference>
<dbReference type="Gene3D" id="2.180.10.10">
    <property type="entry name" value="RHS repeat-associated core"/>
    <property type="match status" value="4"/>
</dbReference>
<accession>A0AAU2W367</accession>
<dbReference type="Gene3D" id="3.10.450.30">
    <property type="entry name" value="Microbial ribonucleases"/>
    <property type="match status" value="1"/>
</dbReference>
<proteinExistence type="predicted"/>
<keyword evidence="4" id="KW-1133">Transmembrane helix</keyword>
<dbReference type="GO" id="GO:0003723">
    <property type="term" value="F:RNA binding"/>
    <property type="evidence" value="ECO:0007669"/>
    <property type="project" value="InterPro"/>
</dbReference>
<feature type="domain" description="DUF6531" evidence="5">
    <location>
        <begin position="258"/>
        <end position="330"/>
    </location>
</feature>
<protein>
    <submittedName>
        <fullName evidence="8">DUF6531 domain-containing protein</fullName>
    </submittedName>
</protein>
<dbReference type="InterPro" id="IPR006530">
    <property type="entry name" value="YD"/>
</dbReference>
<dbReference type="InterPro" id="IPR045351">
    <property type="entry name" value="DUF6531"/>
</dbReference>
<dbReference type="InterPro" id="IPR022385">
    <property type="entry name" value="Rhs_assc_core"/>
</dbReference>
<sequence length="1438" mass="155964">MGLWWPDANSGSLRHVADAWRTFADSVDDVRTPVNNAATSLITNNTGAAIDVFEAFWERYAKDGDAGWLSDLSKSARKMAEALDKFADAIDDAISRLWTQIGIDAAVIVGGIALAFFTAGLAAGAAALATEALIEFGVTVGVAVSTTVAEIAAGTLVAAVFGSMESVTIDLAVAQPLKIATGMQQGFSLDEINAAAKDGMIYGGMFGGAAGVAKAGVEGNLFFRTDGVPLMLRPPTLRPDLVEIGPAARSCKSTPCVGEPIDVATGAMLMTQTDLTLPAGLPLVFERTHLSSYRGGVCFGPTWASTLDECLQIDGEGVVFAAADGMRLVYPIPRPGGPVLPVKGARWPLEWDGEPDGVMTITDPGSGVVRTFSTPLSSGTNGVFHLPLESWHDRNGAQIDVERTADGIPTALRHSGGYYLAVDTEGPRITALRLLDQAPSPYEPVRPDAAGGGAVVMRYGYDAVGNLAEVVNSSGEPLCFTYDAEGRVTSWTDRNGTSFAYVYDAAGRVERTEGSDGFLSGSLLYDDAARATTYTDSLGRRSTHRYNSAGMVVEETDPLGHTTRTQWTARGDKPISVTDPLGRTTRYTYDETGNLTAVTLPDRSESRATYNTLGRPVTVVEPGGSTWQHTYDERGNLLTTTDPLGAETHCAYDESGRLYTVTDALGHTRQVTSNSAGLPVAVTDELGHTTSARRDTFGRVVEVVDPLGQTTRTGWTTEGKPTWRAYADGTRESWTWDGEGNPLTHTDSAGQTTHHTATHFDVPATRTGPDGAAYAFGYDTELRLTAVTNPQGLTWSYTYDEAGRLVTETDFNGRSLTYTHDAAGGLTSRTNGAGETLHLTRDALGRVIEQRTDEGDTTTYTYGPTGHLIHTANADAEVAIERDALGRTLTETVNGRTTAYTHDVLGRVIQRTTPSGLDSHWTFDPAGRPTRLGADAGSLTFTYDAAGRETERRLGDSVSFTQHWDAAHRLTEQTLSGRANEADRLLQHRTYAYREDGYLTEIRELTSGTRRFDLNGTGRVTGVRAHGWTETYAYDVAGNLTHATAPAHESAGDREFTGTLIRSAGRTSYEHDAQGRLIRKARKLLNGQRLLWTYAWNAEDRLTEAVTPEGDRWRYAYDPLGRRISKHRLAEDGTVADRTDFTWDEIRLAEQTTSDGQVTTWDYAPGTHRPLTQTDHKPLPRAQGAALLAELAQDTATDFTTRFHAVITDSLGTPAELVTTDGELAWQRRTTLWGTRFPAATDTATTDCPLRFPGQYADAETGLNHNYFRYYDPETARYISPDPLGLSPAPNPAAYIPNPHTWIDPLGLSGCTNPKPGEILGDVSKVQGWTPKSIPEESLQVLRDMREYNFGWWGGPGFHGPKWWTEEFENSGKNGGHQLPQHEPSGKPITYQEYGTYPAPGNPKPGGERWVFGSDGSSYYTPTHYQTYIVGESPRWVE</sequence>
<dbReference type="NCBIfam" id="TIGR01643">
    <property type="entry name" value="YD_repeat_2x"/>
    <property type="match status" value="11"/>
</dbReference>
<organism evidence="8">
    <name type="scientific">Streptomyces sp. NBC_00008</name>
    <dbReference type="NCBI Taxonomy" id="2903610"/>
    <lineage>
        <taxon>Bacteria</taxon>
        <taxon>Bacillati</taxon>
        <taxon>Actinomycetota</taxon>
        <taxon>Actinomycetes</taxon>
        <taxon>Kitasatosporales</taxon>
        <taxon>Streptomycetaceae</taxon>
        <taxon>Streptomyces</taxon>
    </lineage>
</organism>
<keyword evidence="4" id="KW-0812">Transmembrane</keyword>
<keyword evidence="1" id="KW-0540">Nuclease</keyword>
<evidence type="ECO:0000256" key="1">
    <source>
        <dbReference type="ARBA" id="ARBA00022722"/>
    </source>
</evidence>
<dbReference type="Pfam" id="PF25023">
    <property type="entry name" value="TEN_YD-shell"/>
    <property type="match status" value="1"/>
</dbReference>
<dbReference type="InterPro" id="IPR016191">
    <property type="entry name" value="Ribonuclease/ribotoxin"/>
</dbReference>
<dbReference type="Pfam" id="PF05593">
    <property type="entry name" value="RHS_repeat"/>
    <property type="match status" value="5"/>
</dbReference>
<dbReference type="Pfam" id="PF25547">
    <property type="entry name" value="WXG100_2"/>
    <property type="match status" value="1"/>
</dbReference>
<keyword evidence="2" id="KW-0677">Repeat</keyword>